<dbReference type="PANTHER" id="PTHR36437">
    <property type="entry name" value="GLYOXALASE/BLEOMYCIN RESISTANCE PROTEIN/DIOXYGENASE"/>
    <property type="match status" value="1"/>
</dbReference>
<dbReference type="Pfam" id="PF00903">
    <property type="entry name" value="Glyoxalase"/>
    <property type="match status" value="1"/>
</dbReference>
<organism evidence="2 3">
    <name type="scientific">Kribbella steppae</name>
    <dbReference type="NCBI Taxonomy" id="2512223"/>
    <lineage>
        <taxon>Bacteria</taxon>
        <taxon>Bacillati</taxon>
        <taxon>Actinomycetota</taxon>
        <taxon>Actinomycetes</taxon>
        <taxon>Propionibacteriales</taxon>
        <taxon>Kribbellaceae</taxon>
        <taxon>Kribbella</taxon>
    </lineage>
</organism>
<keyword evidence="3" id="KW-1185">Reference proteome</keyword>
<evidence type="ECO:0000313" key="2">
    <source>
        <dbReference type="EMBL" id="TCO17215.1"/>
    </source>
</evidence>
<comment type="caution">
    <text evidence="2">The sequence shown here is derived from an EMBL/GenBank/DDBJ whole genome shotgun (WGS) entry which is preliminary data.</text>
</comment>
<dbReference type="OrthoDB" id="9794917at2"/>
<dbReference type="InterPro" id="IPR037523">
    <property type="entry name" value="VOC_core"/>
</dbReference>
<evidence type="ECO:0000259" key="1">
    <source>
        <dbReference type="PROSITE" id="PS51819"/>
    </source>
</evidence>
<dbReference type="Proteomes" id="UP000294508">
    <property type="component" value="Unassembled WGS sequence"/>
</dbReference>
<dbReference type="AlphaFoldDB" id="A0A4V2RY24"/>
<feature type="domain" description="VOC" evidence="1">
    <location>
        <begin position="4"/>
        <end position="125"/>
    </location>
</feature>
<reference evidence="2 3" key="1">
    <citation type="journal article" date="2015" name="Stand. Genomic Sci.">
        <title>Genomic Encyclopedia of Bacterial and Archaeal Type Strains, Phase III: the genomes of soil and plant-associated and newly described type strains.</title>
        <authorList>
            <person name="Whitman W.B."/>
            <person name="Woyke T."/>
            <person name="Klenk H.P."/>
            <person name="Zhou Y."/>
            <person name="Lilburn T.G."/>
            <person name="Beck B.J."/>
            <person name="De Vos P."/>
            <person name="Vandamme P."/>
            <person name="Eisen J.A."/>
            <person name="Garrity G."/>
            <person name="Hugenholtz P."/>
            <person name="Kyrpides N.C."/>
        </authorList>
    </citation>
    <scope>NUCLEOTIDE SEQUENCE [LARGE SCALE GENOMIC DNA]</scope>
    <source>
        <strain evidence="2 3">VKM Ac-2572</strain>
    </source>
</reference>
<dbReference type="SUPFAM" id="SSF54593">
    <property type="entry name" value="Glyoxalase/Bleomycin resistance protein/Dihydroxybiphenyl dioxygenase"/>
    <property type="match status" value="1"/>
</dbReference>
<keyword evidence="2" id="KW-0456">Lyase</keyword>
<evidence type="ECO:0000313" key="3">
    <source>
        <dbReference type="Proteomes" id="UP000294508"/>
    </source>
</evidence>
<dbReference type="PROSITE" id="PS51819">
    <property type="entry name" value="VOC"/>
    <property type="match status" value="1"/>
</dbReference>
<sequence length="130" mass="14659">MITGVAKVVVPVDDQERAKQFWTGAIGFNVVMDEVHGDERWIEVEAPDRSVVLVLSRRPSDEPRRQVPAALPHSNVFLTCEDIEQTYAELTGRGVRFPTPPAEMHFGMWSMFEDWEGTRFALGQWGSPSA</sequence>
<gene>
    <name evidence="2" type="ORF">EV652_11843</name>
</gene>
<dbReference type="EMBL" id="SLWN01000018">
    <property type="protein sequence ID" value="TCO17215.1"/>
    <property type="molecule type" value="Genomic_DNA"/>
</dbReference>
<name>A0A4V2RY24_9ACTN</name>
<protein>
    <submittedName>
        <fullName evidence="2">Putative enzyme related to lactoylglutathione lyase</fullName>
    </submittedName>
</protein>
<dbReference type="PANTHER" id="PTHR36437:SF2">
    <property type="entry name" value="GLYOXALASE_BLEOMYCIN RESISTANCE PROTEIN_DIOXYGENASE"/>
    <property type="match status" value="1"/>
</dbReference>
<accession>A0A4V2RY24</accession>
<dbReference type="RefSeq" id="WP_132214685.1">
    <property type="nucleotide sequence ID" value="NZ_SLWN01000018.1"/>
</dbReference>
<dbReference type="InterPro" id="IPR004360">
    <property type="entry name" value="Glyas_Fos-R_dOase_dom"/>
</dbReference>
<dbReference type="InterPro" id="IPR029068">
    <property type="entry name" value="Glyas_Bleomycin-R_OHBP_Dase"/>
</dbReference>
<dbReference type="Gene3D" id="3.10.180.10">
    <property type="entry name" value="2,3-Dihydroxybiphenyl 1,2-Dioxygenase, domain 1"/>
    <property type="match status" value="1"/>
</dbReference>
<proteinExistence type="predicted"/>
<dbReference type="GO" id="GO:0016829">
    <property type="term" value="F:lyase activity"/>
    <property type="evidence" value="ECO:0007669"/>
    <property type="project" value="UniProtKB-KW"/>
</dbReference>